<dbReference type="EMBL" id="JACKTY010000032">
    <property type="protein sequence ID" value="MCV7228288.1"/>
    <property type="molecule type" value="Genomic_DNA"/>
</dbReference>
<keyword evidence="3" id="KW-1185">Reference proteome</keyword>
<evidence type="ECO:0000256" key="1">
    <source>
        <dbReference type="SAM" id="MobiDB-lite"/>
    </source>
</evidence>
<protein>
    <recommendedName>
        <fullName evidence="4">ESX-1 secretion-associated protein EspA/EspE-like domain-containing protein</fullName>
    </recommendedName>
</protein>
<name>A0ABT3CFZ3_9MYCO</name>
<organism evidence="2 3">
    <name type="scientific">Mycolicibacterium komossense</name>
    <dbReference type="NCBI Taxonomy" id="1779"/>
    <lineage>
        <taxon>Bacteria</taxon>
        <taxon>Bacillati</taxon>
        <taxon>Actinomycetota</taxon>
        <taxon>Actinomycetes</taxon>
        <taxon>Mycobacteriales</taxon>
        <taxon>Mycobacteriaceae</taxon>
        <taxon>Mycolicibacterium</taxon>
    </lineage>
</organism>
<gene>
    <name evidence="2" type="ORF">H7J73_19945</name>
</gene>
<feature type="region of interest" description="Disordered" evidence="1">
    <location>
        <begin position="137"/>
        <end position="180"/>
    </location>
</feature>
<reference evidence="2 3" key="1">
    <citation type="journal article" date="2022" name="BMC Genomics">
        <title>Comparative genome analysis of mycobacteria focusing on tRNA and non-coding RNA.</title>
        <authorList>
            <person name="Behra P.R.K."/>
            <person name="Pettersson B.M.F."/>
            <person name="Ramesh M."/>
            <person name="Das S."/>
            <person name="Dasgupta S."/>
            <person name="Kirsebom L.A."/>
        </authorList>
    </citation>
    <scope>NUCLEOTIDE SEQUENCE [LARGE SCALE GENOMIC DNA]</scope>
    <source>
        <strain evidence="2 3">DSM 44078</strain>
    </source>
</reference>
<sequence length="180" mass="19073">MTESSRNRASVETAFQNYEIDLQTTRTGPLGEQIGAAAEAAVGSFLSGETQAGNIAEKNSVKKKAFSDAATALEGLRSGLRDTAATGNKALDDILASKEAPIVKAGKMGAALFNAQGDAARQTAQYVAKIGKRMQWPSNRARATSMRRTPHQAAGRSISNPALRVQDDSMPEHSPATTRR</sequence>
<proteinExistence type="predicted"/>
<dbReference type="RefSeq" id="WP_264069402.1">
    <property type="nucleotide sequence ID" value="NZ_JACKTY010000032.1"/>
</dbReference>
<dbReference type="Proteomes" id="UP001526201">
    <property type="component" value="Unassembled WGS sequence"/>
</dbReference>
<evidence type="ECO:0000313" key="3">
    <source>
        <dbReference type="Proteomes" id="UP001526201"/>
    </source>
</evidence>
<comment type="caution">
    <text evidence="2">The sequence shown here is derived from an EMBL/GenBank/DDBJ whole genome shotgun (WGS) entry which is preliminary data.</text>
</comment>
<accession>A0ABT3CFZ3</accession>
<evidence type="ECO:0000313" key="2">
    <source>
        <dbReference type="EMBL" id="MCV7228288.1"/>
    </source>
</evidence>
<evidence type="ECO:0008006" key="4">
    <source>
        <dbReference type="Google" id="ProtNLM"/>
    </source>
</evidence>